<evidence type="ECO:0000313" key="1">
    <source>
        <dbReference type="EMBL" id="SHJ55591.1"/>
    </source>
</evidence>
<sequence length="106" mass="11578">PFILSILGYIFDISKKTGILTHVKMPVFRQSEESFILNDSYTFGTIILTVDRPKCLDLDTAAARRGNGAGVYWVTGVSLSVRMTVPSSLTAGMTTLSLFSRVTLNS</sequence>
<dbReference type="EMBL" id="FQZP01000071">
    <property type="protein sequence ID" value="SHJ55591.1"/>
    <property type="molecule type" value="Genomic_DNA"/>
</dbReference>
<proteinExistence type="predicted"/>
<gene>
    <name evidence="1" type="ORF">SAMN05444373_10718</name>
</gene>
<reference evidence="1 2" key="1">
    <citation type="submission" date="2016-11" db="EMBL/GenBank/DDBJ databases">
        <authorList>
            <person name="Varghese N."/>
            <person name="Submissions S."/>
        </authorList>
    </citation>
    <scope>NUCLEOTIDE SEQUENCE [LARGE SCALE GENOMIC DNA]</scope>
    <source>
        <strain evidence="1 2">DSM 19027</strain>
    </source>
</reference>
<accession>A0A1M6K9G3</accession>
<organism evidence="1 2">
    <name type="scientific">Thermoclostridium caenicola</name>
    <dbReference type="NCBI Taxonomy" id="659425"/>
    <lineage>
        <taxon>Bacteria</taxon>
        <taxon>Bacillati</taxon>
        <taxon>Bacillota</taxon>
        <taxon>Clostridia</taxon>
        <taxon>Eubacteriales</taxon>
        <taxon>Oscillospiraceae</taxon>
        <taxon>Thermoclostridium</taxon>
    </lineage>
</organism>
<protein>
    <submittedName>
        <fullName evidence="1">Uncharacterized protein</fullName>
    </submittedName>
</protein>
<name>A0A1M6K9G3_9FIRM</name>
<keyword evidence="2" id="KW-1185">Reference proteome</keyword>
<dbReference type="Proteomes" id="UP000324781">
    <property type="component" value="Unassembled WGS sequence"/>
</dbReference>
<dbReference type="AlphaFoldDB" id="A0A1M6K9G3"/>
<feature type="non-terminal residue" evidence="1">
    <location>
        <position position="1"/>
    </location>
</feature>
<evidence type="ECO:0000313" key="2">
    <source>
        <dbReference type="Proteomes" id="UP000324781"/>
    </source>
</evidence>